<proteinExistence type="predicted"/>
<evidence type="ECO:0000313" key="1">
    <source>
        <dbReference type="EMBL" id="CAH1396541.1"/>
    </source>
</evidence>
<dbReference type="Proteomes" id="UP001152798">
    <property type="component" value="Chromosome 3"/>
</dbReference>
<organism evidence="1 2">
    <name type="scientific">Nezara viridula</name>
    <name type="common">Southern green stink bug</name>
    <name type="synonym">Cimex viridulus</name>
    <dbReference type="NCBI Taxonomy" id="85310"/>
    <lineage>
        <taxon>Eukaryota</taxon>
        <taxon>Metazoa</taxon>
        <taxon>Ecdysozoa</taxon>
        <taxon>Arthropoda</taxon>
        <taxon>Hexapoda</taxon>
        <taxon>Insecta</taxon>
        <taxon>Pterygota</taxon>
        <taxon>Neoptera</taxon>
        <taxon>Paraneoptera</taxon>
        <taxon>Hemiptera</taxon>
        <taxon>Heteroptera</taxon>
        <taxon>Panheteroptera</taxon>
        <taxon>Pentatomomorpha</taxon>
        <taxon>Pentatomoidea</taxon>
        <taxon>Pentatomidae</taxon>
        <taxon>Pentatominae</taxon>
        <taxon>Nezara</taxon>
    </lineage>
</organism>
<accession>A0A9P0H6X7</accession>
<evidence type="ECO:0000313" key="2">
    <source>
        <dbReference type="Proteomes" id="UP001152798"/>
    </source>
</evidence>
<dbReference type="OrthoDB" id="6378051at2759"/>
<dbReference type="AlphaFoldDB" id="A0A9P0H6X7"/>
<reference evidence="1" key="1">
    <citation type="submission" date="2022-01" db="EMBL/GenBank/DDBJ databases">
        <authorList>
            <person name="King R."/>
        </authorList>
    </citation>
    <scope>NUCLEOTIDE SEQUENCE</scope>
</reference>
<sequence length="66" mass="7491">MARAPNWRGARQGRCANLNHPLHDPCDAINGITRRDQVLIFRLQTGHNRLKAHLFSKFKIGSTPLC</sequence>
<gene>
    <name evidence="1" type="ORF">NEZAVI_LOCUS6590</name>
</gene>
<name>A0A9P0H6X7_NEZVI</name>
<dbReference type="EMBL" id="OV725079">
    <property type="protein sequence ID" value="CAH1396541.1"/>
    <property type="molecule type" value="Genomic_DNA"/>
</dbReference>
<keyword evidence="2" id="KW-1185">Reference proteome</keyword>
<protein>
    <submittedName>
        <fullName evidence="1">Uncharacterized protein</fullName>
    </submittedName>
</protein>